<dbReference type="RefSeq" id="XP_038063111.1">
    <property type="nucleotide sequence ID" value="XM_038207183.1"/>
</dbReference>
<keyword evidence="2" id="KW-1185">Reference proteome</keyword>
<sequence>MAPTKYVSFISLLPSNESCYLNLYSHHVHVSQQSNSIAVKREVVIRALCEYLNEDIGILVKHFSDTQKEEMKEQQERSTMGIFVSRKAGEWDLPADVSLVVEGVEILSNISDVATACALLFGVIYAMNLSYPKEHKYLFEVLQKIIMELDTIKYSPKVQGLRNKLFL</sequence>
<reference evidence="1" key="1">
    <citation type="submission" date="2022-11" db="UniProtKB">
        <authorList>
            <consortium name="EnsemblMetazoa"/>
        </authorList>
    </citation>
    <scope>IDENTIFICATION</scope>
</reference>
<dbReference type="GeneID" id="119733814"/>
<accession>A0A914AHU7</accession>
<dbReference type="Proteomes" id="UP000887568">
    <property type="component" value="Unplaced"/>
</dbReference>
<protein>
    <submittedName>
        <fullName evidence="1">Uncharacterized protein</fullName>
    </submittedName>
</protein>
<organism evidence="1 2">
    <name type="scientific">Patiria miniata</name>
    <name type="common">Bat star</name>
    <name type="synonym">Asterina miniata</name>
    <dbReference type="NCBI Taxonomy" id="46514"/>
    <lineage>
        <taxon>Eukaryota</taxon>
        <taxon>Metazoa</taxon>
        <taxon>Echinodermata</taxon>
        <taxon>Eleutherozoa</taxon>
        <taxon>Asterozoa</taxon>
        <taxon>Asteroidea</taxon>
        <taxon>Valvatacea</taxon>
        <taxon>Valvatida</taxon>
        <taxon>Asterinidae</taxon>
        <taxon>Patiria</taxon>
    </lineage>
</organism>
<proteinExistence type="predicted"/>
<name>A0A914AHU7_PATMI</name>
<dbReference type="PANTHER" id="PTHR31025:SF27">
    <property type="entry name" value="SI:CH211-193K19.2-RELATED"/>
    <property type="match status" value="1"/>
</dbReference>
<dbReference type="OMA" id="EFARITI"/>
<dbReference type="PANTHER" id="PTHR31025">
    <property type="entry name" value="SI:CH211-196P9.1-RELATED"/>
    <property type="match status" value="1"/>
</dbReference>
<evidence type="ECO:0000313" key="2">
    <source>
        <dbReference type="Proteomes" id="UP000887568"/>
    </source>
</evidence>
<dbReference type="EnsemblMetazoa" id="XM_038207183.1">
    <property type="protein sequence ID" value="XP_038063111.1"/>
    <property type="gene ID" value="LOC119733814"/>
</dbReference>
<dbReference type="AlphaFoldDB" id="A0A914AHU7"/>
<evidence type="ECO:0000313" key="1">
    <source>
        <dbReference type="EnsemblMetazoa" id="XP_038063111.1"/>
    </source>
</evidence>
<dbReference type="OrthoDB" id="8952220at2759"/>